<dbReference type="Pfam" id="PF00107">
    <property type="entry name" value="ADH_zinc_N"/>
    <property type="match status" value="1"/>
</dbReference>
<reference evidence="4" key="1">
    <citation type="submission" date="2024-02" db="EMBL/GenBank/DDBJ databases">
        <authorList>
            <consortium name="ELIXIR-Norway"/>
            <consortium name="Elixir Norway"/>
        </authorList>
    </citation>
    <scope>NUCLEOTIDE SEQUENCE</scope>
</reference>
<keyword evidence="5" id="KW-1185">Reference proteome</keyword>
<dbReference type="InterPro" id="IPR013149">
    <property type="entry name" value="ADH-like_C"/>
</dbReference>
<name>A0ABP0U6X4_9BRYO</name>
<dbReference type="InterPro" id="IPR036291">
    <property type="entry name" value="NAD(P)-bd_dom_sf"/>
</dbReference>
<evidence type="ECO:0000256" key="1">
    <source>
        <dbReference type="ARBA" id="ARBA00022857"/>
    </source>
</evidence>
<keyword evidence="2" id="KW-0560">Oxidoreductase</keyword>
<dbReference type="InterPro" id="IPR011032">
    <property type="entry name" value="GroES-like_sf"/>
</dbReference>
<evidence type="ECO:0000313" key="5">
    <source>
        <dbReference type="Proteomes" id="UP001497512"/>
    </source>
</evidence>
<evidence type="ECO:0000256" key="2">
    <source>
        <dbReference type="ARBA" id="ARBA00023002"/>
    </source>
</evidence>
<dbReference type="Gene3D" id="3.90.180.10">
    <property type="entry name" value="Medium-chain alcohol dehydrogenases, catalytic domain"/>
    <property type="match status" value="1"/>
</dbReference>
<dbReference type="SUPFAM" id="SSF51735">
    <property type="entry name" value="NAD(P)-binding Rossmann-fold domains"/>
    <property type="match status" value="1"/>
</dbReference>
<evidence type="ECO:0000259" key="3">
    <source>
        <dbReference type="SMART" id="SM00829"/>
    </source>
</evidence>
<dbReference type="Gene3D" id="3.40.50.720">
    <property type="entry name" value="NAD(P)-binding Rossmann-like Domain"/>
    <property type="match status" value="1"/>
</dbReference>
<keyword evidence="1" id="KW-0521">NADP</keyword>
<dbReference type="PANTHER" id="PTHR48106:SF2">
    <property type="entry name" value="ZN2+-BINDING DEHYDROGENASE"/>
    <property type="match status" value="1"/>
</dbReference>
<evidence type="ECO:0000313" key="4">
    <source>
        <dbReference type="EMBL" id="CAK9214101.1"/>
    </source>
</evidence>
<dbReference type="SMART" id="SM00829">
    <property type="entry name" value="PKS_ER"/>
    <property type="match status" value="1"/>
</dbReference>
<dbReference type="InterPro" id="IPR013154">
    <property type="entry name" value="ADH-like_N"/>
</dbReference>
<organism evidence="4 5">
    <name type="scientific">Sphagnum troendelagicum</name>
    <dbReference type="NCBI Taxonomy" id="128251"/>
    <lineage>
        <taxon>Eukaryota</taxon>
        <taxon>Viridiplantae</taxon>
        <taxon>Streptophyta</taxon>
        <taxon>Embryophyta</taxon>
        <taxon>Bryophyta</taxon>
        <taxon>Sphagnophytina</taxon>
        <taxon>Sphagnopsida</taxon>
        <taxon>Sphagnales</taxon>
        <taxon>Sphagnaceae</taxon>
        <taxon>Sphagnum</taxon>
    </lineage>
</organism>
<dbReference type="InterPro" id="IPR020843">
    <property type="entry name" value="ER"/>
</dbReference>
<proteinExistence type="predicted"/>
<dbReference type="CDD" id="cd05282">
    <property type="entry name" value="ETR_like"/>
    <property type="match status" value="1"/>
</dbReference>
<feature type="domain" description="Enoyl reductase (ER)" evidence="3">
    <location>
        <begin position="19"/>
        <end position="332"/>
    </location>
</feature>
<dbReference type="EMBL" id="OZ019894">
    <property type="protein sequence ID" value="CAK9214101.1"/>
    <property type="molecule type" value="Genomic_DNA"/>
</dbReference>
<accession>A0ABP0U6X4</accession>
<dbReference type="PANTHER" id="PTHR48106">
    <property type="entry name" value="QUINONE OXIDOREDUCTASE PIG3-RELATED"/>
    <property type="match status" value="1"/>
</dbReference>
<gene>
    <name evidence="4" type="ORF">CSSPTR1EN2_LOCUS12063</name>
</gene>
<sequence>MSNRAVVLQKLVPNNPDAGLALVTKPVPKAEPGQVVVRIILRALNPTDLLSYRVPGYAHAKPGSFTPGSEGVGIVHDVGEGVTTVVKGQRVVPFVQVENFGKGDGTWQDYVSVRADLVWVVPDSISDVAAAQFVINPWTVHGMLSDLKIPKGEYVLQTAAGSTLGRQLIKLAKHWGIKTINLVRRKEQKAELKALGADEVISTSDEDVATRVKEITGGKLAYGALDAVAGELTKQVCASVRDGGQVFIYGILSGWEATVGVGDLFRGVHLTAWYLYREISIPERRKVFINDVSKLIEDKIIEPLVGETYDLADFQLAIKKSEEVGRGGKVFLKS</sequence>
<dbReference type="Proteomes" id="UP001497512">
    <property type="component" value="Chromosome 2"/>
</dbReference>
<dbReference type="Pfam" id="PF08240">
    <property type="entry name" value="ADH_N"/>
    <property type="match status" value="1"/>
</dbReference>
<dbReference type="SUPFAM" id="SSF50129">
    <property type="entry name" value="GroES-like"/>
    <property type="match status" value="1"/>
</dbReference>
<protein>
    <recommendedName>
        <fullName evidence="3">Enoyl reductase (ER) domain-containing protein</fullName>
    </recommendedName>
</protein>